<dbReference type="SUPFAM" id="SSF52799">
    <property type="entry name" value="(Phosphotyrosine protein) phosphatases II"/>
    <property type="match status" value="2"/>
</dbReference>
<evidence type="ECO:0000256" key="3">
    <source>
        <dbReference type="ARBA" id="ARBA00022729"/>
    </source>
</evidence>
<dbReference type="GO" id="GO:0004725">
    <property type="term" value="F:protein tyrosine phosphatase activity"/>
    <property type="evidence" value="ECO:0007669"/>
    <property type="project" value="InterPro"/>
</dbReference>
<evidence type="ECO:0000259" key="9">
    <source>
        <dbReference type="PROSITE" id="PS50056"/>
    </source>
</evidence>
<dbReference type="Pfam" id="PF23144">
    <property type="entry name" value="Fn3_PTPRU"/>
    <property type="match status" value="1"/>
</dbReference>
<name>A0A9W9YMN3_9CNID</name>
<feature type="domain" description="Tyrosine specific protein phosphatases" evidence="9">
    <location>
        <begin position="460"/>
        <end position="517"/>
    </location>
</feature>
<keyword evidence="6" id="KW-0325">Glycoprotein</keyword>
<evidence type="ECO:0000256" key="7">
    <source>
        <dbReference type="SAM" id="Phobius"/>
    </source>
</evidence>
<evidence type="ECO:0000259" key="8">
    <source>
        <dbReference type="PROSITE" id="PS50055"/>
    </source>
</evidence>
<dbReference type="InterPro" id="IPR029021">
    <property type="entry name" value="Prot-tyrosine_phosphatase-like"/>
</dbReference>
<feature type="transmembrane region" description="Helical" evidence="7">
    <location>
        <begin position="161"/>
        <end position="182"/>
    </location>
</feature>
<evidence type="ECO:0000313" key="10">
    <source>
        <dbReference type="EMBL" id="KAJ7358732.1"/>
    </source>
</evidence>
<sequence length="700" mass="78960">MAAPLPPVVLSFTSKNITKSSTGIHLWPVEQRNGPISNYQVIVLKVADGAYELPGGYASKLKDSNNANKDNLPFYVAAEITNVPVHEESWEFTVGDKETYGTYINKGLEVGEVYFIYQRAVTNDNGHILEGEVSKVATIAVVIQDVGATDTSEGSVSPAAYVVPVVLLLLIVPALIIAVFLYRRRKRPGKENDNSGRTTPVELDNITSDVASTSNLVYQNVADIRPPEKNVVEASPPEEKELVYSEAEDGKPKPIPVAEFTKYFKNKSSNGAIVLKEEFKNLLGAMQFSWEVGKNNRIKNRYGNITSYDHSRVLLEKIDGDPKSDYINASYMPTYDEETMCYIATQGPTSVTISDFWRMMWQENCLTIVMLTNLVELGKAKCDQYWPDTTTKFGSITVTLLKTETVADYVIRKFALVKNSEKREVHQYHYVTWPDKGVPQHSGALLGFRWKIHARHQATGGPLVVHCSAGVGRTGTYIAIDAMLESAKETKTVFIQNYVQVMRKFRPHMVQKEDQYVFLHQAVMEALTCGNTEIPPQDLRITMNKLSRVHKPTKRTGYAREFKRLQLVSECQSSEESTAAFEPSNINKNRFPNIVPLDTARVFLRSSDPEKDYINASFVDDYRERNAYILTQAPLDNTIGDFWRMISQYDVGTVVMLNSLKEGNKSYPQYWPTEGSVKYGDVTVQILSEKHFKQHHDQEM</sequence>
<dbReference type="InterPro" id="IPR050348">
    <property type="entry name" value="Protein-Tyr_Phosphatase"/>
</dbReference>
<dbReference type="OrthoDB" id="10253954at2759"/>
<keyword evidence="2 7" id="KW-0812">Transmembrane</keyword>
<evidence type="ECO:0000256" key="1">
    <source>
        <dbReference type="ARBA" id="ARBA00004479"/>
    </source>
</evidence>
<evidence type="ECO:0000256" key="5">
    <source>
        <dbReference type="ARBA" id="ARBA00023136"/>
    </source>
</evidence>
<protein>
    <recommendedName>
        <fullName evidence="12">Protein-tyrosine-phosphatase</fullName>
    </recommendedName>
</protein>
<dbReference type="PROSITE" id="PS50056">
    <property type="entry name" value="TYR_PHOSPHATASE_2"/>
    <property type="match status" value="1"/>
</dbReference>
<dbReference type="EMBL" id="MU827315">
    <property type="protein sequence ID" value="KAJ7358732.1"/>
    <property type="molecule type" value="Genomic_DNA"/>
</dbReference>
<proteinExistence type="predicted"/>
<dbReference type="PROSITE" id="PS50055">
    <property type="entry name" value="TYR_PHOSPHATASE_PTP"/>
    <property type="match status" value="2"/>
</dbReference>
<reference evidence="10" key="1">
    <citation type="submission" date="2023-01" db="EMBL/GenBank/DDBJ databases">
        <title>Genome assembly of the deep-sea coral Lophelia pertusa.</title>
        <authorList>
            <person name="Herrera S."/>
            <person name="Cordes E."/>
        </authorList>
    </citation>
    <scope>NUCLEOTIDE SEQUENCE</scope>
    <source>
        <strain evidence="10">USNM1676648</strain>
        <tissue evidence="10">Polyp</tissue>
    </source>
</reference>
<dbReference type="PANTHER" id="PTHR19134">
    <property type="entry name" value="RECEPTOR-TYPE TYROSINE-PROTEIN PHOSPHATASE"/>
    <property type="match status" value="1"/>
</dbReference>
<dbReference type="SMART" id="SM00194">
    <property type="entry name" value="PTPc"/>
    <property type="match status" value="2"/>
</dbReference>
<keyword evidence="11" id="KW-1185">Reference proteome</keyword>
<evidence type="ECO:0008006" key="12">
    <source>
        <dbReference type="Google" id="ProtNLM"/>
    </source>
</evidence>
<dbReference type="InterPro" id="IPR016130">
    <property type="entry name" value="Tyr_Pase_AS"/>
</dbReference>
<evidence type="ECO:0000256" key="4">
    <source>
        <dbReference type="ARBA" id="ARBA00022989"/>
    </source>
</evidence>
<dbReference type="SMART" id="SM00404">
    <property type="entry name" value="PTPc_motif"/>
    <property type="match status" value="1"/>
</dbReference>
<feature type="domain" description="Tyrosine-protein phosphatase" evidence="8">
    <location>
        <begin position="296"/>
        <end position="526"/>
    </location>
</feature>
<evidence type="ECO:0000256" key="6">
    <source>
        <dbReference type="ARBA" id="ARBA00023180"/>
    </source>
</evidence>
<dbReference type="FunFam" id="3.90.190.10:FF:000062">
    <property type="entry name" value="Receptor-type tyrosine-protein phosphatase kappa"/>
    <property type="match status" value="1"/>
</dbReference>
<comment type="caution">
    <text evidence="10">The sequence shown here is derived from an EMBL/GenBank/DDBJ whole genome shotgun (WGS) entry which is preliminary data.</text>
</comment>
<accession>A0A9W9YMN3</accession>
<comment type="subcellular location">
    <subcellularLocation>
        <location evidence="1">Membrane</location>
        <topology evidence="1">Single-pass type I membrane protein</topology>
    </subcellularLocation>
</comment>
<dbReference type="GO" id="GO:0016020">
    <property type="term" value="C:membrane"/>
    <property type="evidence" value="ECO:0007669"/>
    <property type="project" value="UniProtKB-SubCell"/>
</dbReference>
<dbReference type="PANTHER" id="PTHR19134:SF561">
    <property type="entry name" value="PROTEIN TYROSINE PHOSPHATASE 36E, ISOFORM A"/>
    <property type="match status" value="1"/>
</dbReference>
<gene>
    <name evidence="10" type="ORF">OS493_021507</name>
</gene>
<dbReference type="PROSITE" id="PS00383">
    <property type="entry name" value="TYR_PHOSPHATASE_1"/>
    <property type="match status" value="1"/>
</dbReference>
<dbReference type="Proteomes" id="UP001163046">
    <property type="component" value="Unassembled WGS sequence"/>
</dbReference>
<dbReference type="Gene3D" id="3.90.190.10">
    <property type="entry name" value="Protein tyrosine phosphatase superfamily"/>
    <property type="match status" value="2"/>
</dbReference>
<dbReference type="Pfam" id="PF00102">
    <property type="entry name" value="Y_phosphatase"/>
    <property type="match status" value="2"/>
</dbReference>
<dbReference type="PRINTS" id="PR00700">
    <property type="entry name" value="PRTYPHPHTASE"/>
</dbReference>
<dbReference type="AlphaFoldDB" id="A0A9W9YMN3"/>
<keyword evidence="4 7" id="KW-1133">Transmembrane helix</keyword>
<keyword evidence="5 7" id="KW-0472">Membrane</keyword>
<dbReference type="CDD" id="cd00047">
    <property type="entry name" value="PTPc"/>
    <property type="match status" value="1"/>
</dbReference>
<organism evidence="10 11">
    <name type="scientific">Desmophyllum pertusum</name>
    <dbReference type="NCBI Taxonomy" id="174260"/>
    <lineage>
        <taxon>Eukaryota</taxon>
        <taxon>Metazoa</taxon>
        <taxon>Cnidaria</taxon>
        <taxon>Anthozoa</taxon>
        <taxon>Hexacorallia</taxon>
        <taxon>Scleractinia</taxon>
        <taxon>Caryophylliina</taxon>
        <taxon>Caryophylliidae</taxon>
        <taxon>Desmophyllum</taxon>
    </lineage>
</organism>
<dbReference type="InterPro" id="IPR003595">
    <property type="entry name" value="Tyr_Pase_cat"/>
</dbReference>
<dbReference type="InterPro" id="IPR057598">
    <property type="entry name" value="Fn3_PTPRU"/>
</dbReference>
<evidence type="ECO:0000313" key="11">
    <source>
        <dbReference type="Proteomes" id="UP001163046"/>
    </source>
</evidence>
<feature type="domain" description="Tyrosine-protein phosphatase" evidence="8">
    <location>
        <begin position="558"/>
        <end position="700"/>
    </location>
</feature>
<dbReference type="InterPro" id="IPR000242">
    <property type="entry name" value="PTP_cat"/>
</dbReference>
<keyword evidence="3" id="KW-0732">Signal</keyword>
<dbReference type="InterPro" id="IPR000387">
    <property type="entry name" value="Tyr_Pase_dom"/>
</dbReference>
<evidence type="ECO:0000256" key="2">
    <source>
        <dbReference type="ARBA" id="ARBA00022692"/>
    </source>
</evidence>